<evidence type="ECO:0000313" key="9">
    <source>
        <dbReference type="EMBL" id="SDE93503.1"/>
    </source>
</evidence>
<accession>A0A1G7GZL6</accession>
<keyword evidence="4 8" id="KW-0378">Hydrolase</keyword>
<keyword evidence="7" id="KW-0456">Lyase</keyword>
<keyword evidence="3" id="KW-0227">DNA damage</keyword>
<evidence type="ECO:0000256" key="2">
    <source>
        <dbReference type="ARBA" id="ARBA00022670"/>
    </source>
</evidence>
<protein>
    <recommendedName>
        <fullName evidence="8">Abasic site processing protein</fullName>
        <ecNumber evidence="8">3.4.-.-</ecNumber>
    </recommendedName>
</protein>
<dbReference type="Gene3D" id="3.90.1680.10">
    <property type="entry name" value="SOS response associated peptidase-like"/>
    <property type="match status" value="1"/>
</dbReference>
<evidence type="ECO:0000313" key="10">
    <source>
        <dbReference type="Proteomes" id="UP000183812"/>
    </source>
</evidence>
<dbReference type="PANTHER" id="PTHR13604">
    <property type="entry name" value="DC12-RELATED"/>
    <property type="match status" value="1"/>
</dbReference>
<dbReference type="PANTHER" id="PTHR13604:SF0">
    <property type="entry name" value="ABASIC SITE PROCESSING PROTEIN HMCES"/>
    <property type="match status" value="1"/>
</dbReference>
<dbReference type="EC" id="3.4.-.-" evidence="8"/>
<dbReference type="GO" id="GO:0106300">
    <property type="term" value="P:protein-DNA covalent cross-linking repair"/>
    <property type="evidence" value="ECO:0007669"/>
    <property type="project" value="InterPro"/>
</dbReference>
<dbReference type="GO" id="GO:0003697">
    <property type="term" value="F:single-stranded DNA binding"/>
    <property type="evidence" value="ECO:0007669"/>
    <property type="project" value="InterPro"/>
</dbReference>
<dbReference type="Pfam" id="PF02586">
    <property type="entry name" value="SRAP"/>
    <property type="match status" value="1"/>
</dbReference>
<dbReference type="GO" id="GO:0006508">
    <property type="term" value="P:proteolysis"/>
    <property type="evidence" value="ECO:0007669"/>
    <property type="project" value="UniProtKB-KW"/>
</dbReference>
<dbReference type="Proteomes" id="UP000183812">
    <property type="component" value="Unassembled WGS sequence"/>
</dbReference>
<evidence type="ECO:0000256" key="8">
    <source>
        <dbReference type="RuleBase" id="RU364100"/>
    </source>
</evidence>
<proteinExistence type="inferred from homology"/>
<gene>
    <name evidence="9" type="ORF">SAMN04244550_01347</name>
</gene>
<evidence type="ECO:0000256" key="1">
    <source>
        <dbReference type="ARBA" id="ARBA00008136"/>
    </source>
</evidence>
<reference evidence="9 10" key="1">
    <citation type="submission" date="2016-10" db="EMBL/GenBank/DDBJ databases">
        <authorList>
            <person name="de Groot N.N."/>
        </authorList>
    </citation>
    <scope>NUCLEOTIDE SEQUENCE [LARGE SCALE GENOMIC DNA]</scope>
    <source>
        <strain evidence="10">DSM 938 / 37b4</strain>
    </source>
</reference>
<evidence type="ECO:0000256" key="5">
    <source>
        <dbReference type="ARBA" id="ARBA00023124"/>
    </source>
</evidence>
<evidence type="ECO:0000256" key="3">
    <source>
        <dbReference type="ARBA" id="ARBA00022763"/>
    </source>
</evidence>
<dbReference type="InterPro" id="IPR003738">
    <property type="entry name" value="SRAP"/>
</dbReference>
<sequence>MCGRIIDPNLRNTEVDMSQIKLDPFGGRFNVKPTEPVVIFAKTPLIAMEARWGLIPSCFDGAEARDWKAATFNARIEDARDKPTFRQVWRHGRCLVPVGGFYEWSGPKSTRQPHFFRPGGNGRTYSLPVWRAAGAIS</sequence>
<comment type="similarity">
    <text evidence="1 8">Belongs to the SOS response-associated peptidase family.</text>
</comment>
<keyword evidence="2 8" id="KW-0645">Protease</keyword>
<name>A0A1G7GZL6_RHOCA</name>
<dbReference type="SUPFAM" id="SSF143081">
    <property type="entry name" value="BB1717-like"/>
    <property type="match status" value="1"/>
</dbReference>
<dbReference type="InterPro" id="IPR036590">
    <property type="entry name" value="SRAP-like"/>
</dbReference>
<organism evidence="9 10">
    <name type="scientific">Rhodobacter capsulatus</name>
    <name type="common">Rhodopseudomonas capsulata</name>
    <dbReference type="NCBI Taxonomy" id="1061"/>
    <lineage>
        <taxon>Bacteria</taxon>
        <taxon>Pseudomonadati</taxon>
        <taxon>Pseudomonadota</taxon>
        <taxon>Alphaproteobacteria</taxon>
        <taxon>Rhodobacterales</taxon>
        <taxon>Rhodobacter group</taxon>
        <taxon>Rhodobacter</taxon>
    </lineage>
</organism>
<keyword evidence="6" id="KW-0238">DNA-binding</keyword>
<keyword evidence="5" id="KW-0190">Covalent protein-DNA linkage</keyword>
<evidence type="ECO:0000256" key="4">
    <source>
        <dbReference type="ARBA" id="ARBA00022801"/>
    </source>
</evidence>
<evidence type="ECO:0000256" key="7">
    <source>
        <dbReference type="ARBA" id="ARBA00023239"/>
    </source>
</evidence>
<dbReference type="GO" id="GO:0016829">
    <property type="term" value="F:lyase activity"/>
    <property type="evidence" value="ECO:0007669"/>
    <property type="project" value="UniProtKB-KW"/>
</dbReference>
<evidence type="ECO:0000256" key="6">
    <source>
        <dbReference type="ARBA" id="ARBA00023125"/>
    </source>
</evidence>
<dbReference type="RefSeq" id="WP_254771498.1">
    <property type="nucleotide sequence ID" value="NZ_FNAY01000005.1"/>
</dbReference>
<dbReference type="EMBL" id="FNAY01000005">
    <property type="protein sequence ID" value="SDE93503.1"/>
    <property type="molecule type" value="Genomic_DNA"/>
</dbReference>
<dbReference type="GO" id="GO:0008233">
    <property type="term" value="F:peptidase activity"/>
    <property type="evidence" value="ECO:0007669"/>
    <property type="project" value="UniProtKB-KW"/>
</dbReference>
<dbReference type="AlphaFoldDB" id="A0A1G7GZL6"/>